<evidence type="ECO:0000313" key="2">
    <source>
        <dbReference type="Proteomes" id="UP000190641"/>
    </source>
</evidence>
<comment type="caution">
    <text evidence="1">The sequence shown here is derived from an EMBL/GenBank/DDBJ whole genome shotgun (WGS) entry which is preliminary data.</text>
</comment>
<dbReference type="AlphaFoldDB" id="A0A9X6GDH5"/>
<reference evidence="1 2" key="1">
    <citation type="submission" date="2017-01" db="EMBL/GenBank/DDBJ databases">
        <title>Bacillus cereus isolates.</title>
        <authorList>
            <person name="Beno S.M."/>
        </authorList>
    </citation>
    <scope>NUCLEOTIDE SEQUENCE [LARGE SCALE GENOMIC DNA]</scope>
    <source>
        <strain evidence="1 2">FSL K6-1030</strain>
    </source>
</reference>
<organism evidence="1 2">
    <name type="scientific">Bacillus cereus</name>
    <dbReference type="NCBI Taxonomy" id="1396"/>
    <lineage>
        <taxon>Bacteria</taxon>
        <taxon>Bacillati</taxon>
        <taxon>Bacillota</taxon>
        <taxon>Bacilli</taxon>
        <taxon>Bacillales</taxon>
        <taxon>Bacillaceae</taxon>
        <taxon>Bacillus</taxon>
        <taxon>Bacillus cereus group</taxon>
    </lineage>
</organism>
<proteinExistence type="predicted"/>
<protein>
    <submittedName>
        <fullName evidence="1">Uncharacterized protein</fullName>
    </submittedName>
</protein>
<dbReference type="EMBL" id="MUAU01000116">
    <property type="protein sequence ID" value="OOR72479.1"/>
    <property type="molecule type" value="Genomic_DNA"/>
</dbReference>
<dbReference type="Proteomes" id="UP000190641">
    <property type="component" value="Unassembled WGS sequence"/>
</dbReference>
<sequence>MYVLLGDIEYNLQRIENTYRSEGIRNSCIITTKENNGLGLIGSIQHVPHPSWSDGKDEEYSNIAVD</sequence>
<accession>A0A9X6GDH5</accession>
<gene>
    <name evidence="1" type="ORF">BLX06_24545</name>
</gene>
<dbReference type="RefSeq" id="WP_078187236.1">
    <property type="nucleotide sequence ID" value="NZ_MUAU01000116.1"/>
</dbReference>
<evidence type="ECO:0000313" key="1">
    <source>
        <dbReference type="EMBL" id="OOR72479.1"/>
    </source>
</evidence>
<name>A0A9X6GDH5_BACCE</name>